<name>M6CYY4_9LEPT</name>
<dbReference type="SUPFAM" id="SSF50965">
    <property type="entry name" value="Galactose oxidase, central domain"/>
    <property type="match status" value="1"/>
</dbReference>
<dbReference type="PANTHER" id="PTHR45632:SF17">
    <property type="entry name" value="KELCH-LIKE PROTEIN 31"/>
    <property type="match status" value="1"/>
</dbReference>
<proteinExistence type="predicted"/>
<dbReference type="InterPro" id="IPR015915">
    <property type="entry name" value="Kelch-typ_b-propeller"/>
</dbReference>
<dbReference type="EMBL" id="ANIK01000010">
    <property type="protein sequence ID" value="EMJ97097.1"/>
    <property type="molecule type" value="Genomic_DNA"/>
</dbReference>
<dbReference type="InterPro" id="IPR037293">
    <property type="entry name" value="Gal_Oxidase_central_sf"/>
</dbReference>
<dbReference type="PANTHER" id="PTHR45632">
    <property type="entry name" value="LD33804P"/>
    <property type="match status" value="1"/>
</dbReference>
<dbReference type="PATRIC" id="fig|1218565.3.peg.648"/>
<comment type="caution">
    <text evidence="1">The sequence shown here is derived from an EMBL/GenBank/DDBJ whole genome shotgun (WGS) entry which is preliminary data.</text>
</comment>
<dbReference type="Gene3D" id="2.120.10.80">
    <property type="entry name" value="Kelch-type beta propeller"/>
    <property type="match status" value="1"/>
</dbReference>
<gene>
    <name evidence="1" type="ORF">LEP1GSC194_2216</name>
</gene>
<sequence length="354" mass="38665">MNEDIARCSSEFRTSDLISGSTGRYGATGTVLKDGRIAFIGGEALVDPISNRMELFNPNQMVWNQGSSLNYGRAYHTSTLLTNGNILVTGGYDNIDLIATAERFNLLTNTWGYVAPMNQQRALHKAVLLSDGRVLVVGANSNQIAANGAEFYNPNQNTWTQTGGMNSFRSSGLTLTLLNDGRALVVGGFGVSGIGVGENLSSVEIFDPNTNQWILRTPLNQPRFAHSSILLSDGRVLVAGGKYMGSDNSNSYLDSMEIYDPVANVWKLLKMPVSRSEFTLERISDGSILFIGGRNQTYVNNNYRYFPDTDRWCSIATLQKSRDGHLSNVLPDGSILIYGGAGLNGYEDATERLR</sequence>
<dbReference type="AlphaFoldDB" id="M6CYY4"/>
<evidence type="ECO:0000313" key="2">
    <source>
        <dbReference type="Proteomes" id="UP000011988"/>
    </source>
</evidence>
<dbReference type="Proteomes" id="UP000011988">
    <property type="component" value="Unassembled WGS sequence"/>
</dbReference>
<protein>
    <submittedName>
        <fullName evidence="1">Kelch repeat protein</fullName>
    </submittedName>
</protein>
<accession>M6CYY4</accession>
<organism evidence="1 2">
    <name type="scientific">Leptospira alstonii serovar Sichuan str. 79601</name>
    <dbReference type="NCBI Taxonomy" id="1218565"/>
    <lineage>
        <taxon>Bacteria</taxon>
        <taxon>Pseudomonadati</taxon>
        <taxon>Spirochaetota</taxon>
        <taxon>Spirochaetia</taxon>
        <taxon>Leptospirales</taxon>
        <taxon>Leptospiraceae</taxon>
        <taxon>Leptospira</taxon>
    </lineage>
</organism>
<dbReference type="Gene3D" id="2.130.10.80">
    <property type="entry name" value="Galactose oxidase/kelch, beta-propeller"/>
    <property type="match status" value="3"/>
</dbReference>
<dbReference type="SMART" id="SM00612">
    <property type="entry name" value="Kelch"/>
    <property type="match status" value="6"/>
</dbReference>
<reference evidence="1 2" key="1">
    <citation type="submission" date="2013-01" db="EMBL/GenBank/DDBJ databases">
        <authorList>
            <person name="Harkins D.M."/>
            <person name="Durkin A.S."/>
            <person name="Brinkac L.M."/>
            <person name="Haft D.H."/>
            <person name="Selengut J.D."/>
            <person name="Sanka R."/>
            <person name="DePew J."/>
            <person name="Purushe J."/>
            <person name="Galloway R.L."/>
            <person name="Vinetz J.M."/>
            <person name="Sutton G.G."/>
            <person name="Nierman W.C."/>
            <person name="Fouts D.E."/>
        </authorList>
    </citation>
    <scope>NUCLEOTIDE SEQUENCE [LARGE SCALE GENOMIC DNA]</scope>
    <source>
        <strain evidence="1 2">79601</strain>
    </source>
</reference>
<evidence type="ECO:0000313" key="1">
    <source>
        <dbReference type="EMBL" id="EMJ97097.1"/>
    </source>
</evidence>
<dbReference type="InterPro" id="IPR011043">
    <property type="entry name" value="Gal_Oxase/kelch_b-propeller"/>
</dbReference>
<dbReference type="InterPro" id="IPR006652">
    <property type="entry name" value="Kelch_1"/>
</dbReference>
<dbReference type="Pfam" id="PF01344">
    <property type="entry name" value="Kelch_1"/>
    <property type="match status" value="3"/>
</dbReference>